<evidence type="ECO:0000313" key="3">
    <source>
        <dbReference type="Proteomes" id="UP000324748"/>
    </source>
</evidence>
<comment type="caution">
    <text evidence="2">The sequence shown here is derived from an EMBL/GenBank/DDBJ whole genome shotgun (WGS) entry which is preliminary data.</text>
</comment>
<dbReference type="EMBL" id="VSWC01000183">
    <property type="protein sequence ID" value="KAA1069104.1"/>
    <property type="molecule type" value="Genomic_DNA"/>
</dbReference>
<gene>
    <name evidence="2" type="ORF">PGT21_011480</name>
</gene>
<sequence>MFSLLWGTFIRLIPKSLKAKLGIPDTAAINASQTTSTTPTPSFLDGFKAAASSPSSSPAPSSTSSSPSVAAADHTLPISPPQPILWQKPAPKRTLKNNPKKPVTPTTTTT</sequence>
<feature type="compositionally biased region" description="Basic residues" evidence="1">
    <location>
        <begin position="90"/>
        <end position="99"/>
    </location>
</feature>
<accession>A0A5B0M006</accession>
<evidence type="ECO:0000256" key="1">
    <source>
        <dbReference type="SAM" id="MobiDB-lite"/>
    </source>
</evidence>
<protein>
    <submittedName>
        <fullName evidence="2">Uncharacterized protein</fullName>
    </submittedName>
</protein>
<dbReference type="Proteomes" id="UP000324748">
    <property type="component" value="Unassembled WGS sequence"/>
</dbReference>
<dbReference type="AlphaFoldDB" id="A0A5B0M006"/>
<reference evidence="2 3" key="1">
    <citation type="submission" date="2019-05" db="EMBL/GenBank/DDBJ databases">
        <title>Emergence of the Ug99 lineage of the wheat stem rust pathogen through somatic hybridization.</title>
        <authorList>
            <person name="Li F."/>
            <person name="Upadhyaya N.M."/>
            <person name="Sperschneider J."/>
            <person name="Matny O."/>
            <person name="Nguyen-Phuc H."/>
            <person name="Mago R."/>
            <person name="Raley C."/>
            <person name="Miller M.E."/>
            <person name="Silverstein K.A.T."/>
            <person name="Henningsen E."/>
            <person name="Hirsch C.D."/>
            <person name="Visser B."/>
            <person name="Pretorius Z.A."/>
            <person name="Steffenson B.J."/>
            <person name="Schwessinger B."/>
            <person name="Dodds P.N."/>
            <person name="Figueroa M."/>
        </authorList>
    </citation>
    <scope>NUCLEOTIDE SEQUENCE [LARGE SCALE GENOMIC DNA]</scope>
    <source>
        <strain evidence="2">21-0</strain>
    </source>
</reference>
<feature type="region of interest" description="Disordered" evidence="1">
    <location>
        <begin position="28"/>
        <end position="110"/>
    </location>
</feature>
<organism evidence="2 3">
    <name type="scientific">Puccinia graminis f. sp. tritici</name>
    <dbReference type="NCBI Taxonomy" id="56615"/>
    <lineage>
        <taxon>Eukaryota</taxon>
        <taxon>Fungi</taxon>
        <taxon>Dikarya</taxon>
        <taxon>Basidiomycota</taxon>
        <taxon>Pucciniomycotina</taxon>
        <taxon>Pucciniomycetes</taxon>
        <taxon>Pucciniales</taxon>
        <taxon>Pucciniaceae</taxon>
        <taxon>Puccinia</taxon>
    </lineage>
</organism>
<proteinExistence type="predicted"/>
<feature type="compositionally biased region" description="Low complexity" evidence="1">
    <location>
        <begin position="100"/>
        <end position="110"/>
    </location>
</feature>
<name>A0A5B0M006_PUCGR</name>
<feature type="compositionally biased region" description="Low complexity" evidence="1">
    <location>
        <begin position="49"/>
        <end position="72"/>
    </location>
</feature>
<evidence type="ECO:0000313" key="2">
    <source>
        <dbReference type="EMBL" id="KAA1069104.1"/>
    </source>
</evidence>
<keyword evidence="3" id="KW-1185">Reference proteome</keyword>